<sequence length="346" mass="40245">MKKFGSTRPVLNDITNKITYSGTQNLIIKLDEEKNPIIKSQSASNLDFNRNEIKVPETKNSFHHNSPKLGNFDQNSHLYVTEYTVEIIIYQLSYLLELEKKINISDRFLNRFSNQVVETRSRLVNTIVRAQNKFSLCQEVPFLTVQIFDRYLDLTPIEEIDLILLTATAFFIASKYEDKSKAYLSLIDRMIGNSYTRLDIRKMEVVILEKLDLSIPLPLEFLRRFSMINGFNSKNHIVAMYFLELSLLDFEFSVMKPSYLAACAFCLSIKLFNKVEWSQKLEIESTYKLIDLSSGMQKLAQLVLKVNQLDFEYKETWKKFNEPSMFQVSSMPELNGVKIREIALGI</sequence>
<evidence type="ECO:0000259" key="6">
    <source>
        <dbReference type="SMART" id="SM01332"/>
    </source>
</evidence>
<gene>
    <name evidence="7" type="ORF">OXX778_LOCUS16130</name>
</gene>
<proteinExistence type="inferred from homology"/>
<evidence type="ECO:0000259" key="5">
    <source>
        <dbReference type="SMART" id="SM00385"/>
    </source>
</evidence>
<keyword evidence="2 4" id="KW-0195">Cyclin</keyword>
<dbReference type="GO" id="GO:0044772">
    <property type="term" value="P:mitotic cell cycle phase transition"/>
    <property type="evidence" value="ECO:0007669"/>
    <property type="project" value="InterPro"/>
</dbReference>
<evidence type="ECO:0000256" key="4">
    <source>
        <dbReference type="RuleBase" id="RU000383"/>
    </source>
</evidence>
<dbReference type="InterPro" id="IPR006671">
    <property type="entry name" value="Cyclin_N"/>
</dbReference>
<dbReference type="Pfam" id="PF00134">
    <property type="entry name" value="Cyclin_N"/>
    <property type="match status" value="1"/>
</dbReference>
<dbReference type="PIRSF" id="PIRSF001771">
    <property type="entry name" value="Cyclin_A_B_D_E"/>
    <property type="match status" value="1"/>
</dbReference>
<dbReference type="SMART" id="SM00385">
    <property type="entry name" value="CYCLIN"/>
    <property type="match status" value="2"/>
</dbReference>
<organism evidence="7 8">
    <name type="scientific">Brachionus calyciflorus</name>
    <dbReference type="NCBI Taxonomy" id="104777"/>
    <lineage>
        <taxon>Eukaryota</taxon>
        <taxon>Metazoa</taxon>
        <taxon>Spiralia</taxon>
        <taxon>Gnathifera</taxon>
        <taxon>Rotifera</taxon>
        <taxon>Eurotatoria</taxon>
        <taxon>Monogononta</taxon>
        <taxon>Pseudotrocha</taxon>
        <taxon>Ploima</taxon>
        <taxon>Brachionidae</taxon>
        <taxon>Brachionus</taxon>
    </lineage>
</organism>
<reference evidence="7" key="1">
    <citation type="submission" date="2021-02" db="EMBL/GenBank/DDBJ databases">
        <authorList>
            <person name="Nowell W R."/>
        </authorList>
    </citation>
    <scope>NUCLEOTIDE SEQUENCE</scope>
    <source>
        <strain evidence="7">Ploen Becks lab</strain>
    </source>
</reference>
<evidence type="ECO:0000256" key="2">
    <source>
        <dbReference type="ARBA" id="ARBA00023127"/>
    </source>
</evidence>
<comment type="similarity">
    <text evidence="4">Belongs to the cyclin family.</text>
</comment>
<accession>A0A814GET0</accession>
<dbReference type="Gene3D" id="1.10.472.10">
    <property type="entry name" value="Cyclin-like"/>
    <property type="match status" value="2"/>
</dbReference>
<dbReference type="InterPro" id="IPR013763">
    <property type="entry name" value="Cyclin-like_dom"/>
</dbReference>
<dbReference type="PANTHER" id="PTHR10177">
    <property type="entry name" value="CYCLINS"/>
    <property type="match status" value="1"/>
</dbReference>
<dbReference type="SMART" id="SM01332">
    <property type="entry name" value="Cyclin_C"/>
    <property type="match status" value="1"/>
</dbReference>
<dbReference type="GO" id="GO:0051301">
    <property type="term" value="P:cell division"/>
    <property type="evidence" value="ECO:0007669"/>
    <property type="project" value="UniProtKB-KW"/>
</dbReference>
<name>A0A814GET0_9BILA</name>
<dbReference type="AlphaFoldDB" id="A0A814GET0"/>
<feature type="domain" description="Cyclin C-terminal" evidence="6">
    <location>
        <begin position="216"/>
        <end position="334"/>
    </location>
</feature>
<keyword evidence="3" id="KW-0131">Cell cycle</keyword>
<feature type="domain" description="Cyclin-like" evidence="5">
    <location>
        <begin position="125"/>
        <end position="209"/>
    </location>
</feature>
<evidence type="ECO:0000256" key="1">
    <source>
        <dbReference type="ARBA" id="ARBA00022618"/>
    </source>
</evidence>
<dbReference type="OrthoDB" id="5590282at2759"/>
<dbReference type="SUPFAM" id="SSF47954">
    <property type="entry name" value="Cyclin-like"/>
    <property type="match status" value="2"/>
</dbReference>
<dbReference type="GO" id="GO:0016538">
    <property type="term" value="F:cyclin-dependent protein serine/threonine kinase regulator activity"/>
    <property type="evidence" value="ECO:0007669"/>
    <property type="project" value="InterPro"/>
</dbReference>
<keyword evidence="1" id="KW-0132">Cell division</keyword>
<dbReference type="InterPro" id="IPR046965">
    <property type="entry name" value="Cyclin_A/B-like"/>
</dbReference>
<dbReference type="InterPro" id="IPR004367">
    <property type="entry name" value="Cyclin_C-dom"/>
</dbReference>
<comment type="caution">
    <text evidence="7">The sequence shown here is derived from an EMBL/GenBank/DDBJ whole genome shotgun (WGS) entry which is preliminary data.</text>
</comment>
<dbReference type="InterPro" id="IPR039361">
    <property type="entry name" value="Cyclin"/>
</dbReference>
<dbReference type="EMBL" id="CAJNOC010003730">
    <property type="protein sequence ID" value="CAF0995413.1"/>
    <property type="molecule type" value="Genomic_DNA"/>
</dbReference>
<protein>
    <submittedName>
        <fullName evidence="7">Uncharacterized protein</fullName>
    </submittedName>
</protein>
<keyword evidence="8" id="KW-1185">Reference proteome</keyword>
<dbReference type="Proteomes" id="UP000663879">
    <property type="component" value="Unassembled WGS sequence"/>
</dbReference>
<evidence type="ECO:0000256" key="3">
    <source>
        <dbReference type="ARBA" id="ARBA00023306"/>
    </source>
</evidence>
<feature type="domain" description="Cyclin-like" evidence="5">
    <location>
        <begin position="220"/>
        <end position="301"/>
    </location>
</feature>
<evidence type="ECO:0000313" key="7">
    <source>
        <dbReference type="EMBL" id="CAF0995413.1"/>
    </source>
</evidence>
<dbReference type="InterPro" id="IPR036915">
    <property type="entry name" value="Cyclin-like_sf"/>
</dbReference>
<evidence type="ECO:0000313" key="8">
    <source>
        <dbReference type="Proteomes" id="UP000663879"/>
    </source>
</evidence>
<dbReference type="Pfam" id="PF02984">
    <property type="entry name" value="Cyclin_C"/>
    <property type="match status" value="1"/>
</dbReference>